<evidence type="ECO:0000256" key="2">
    <source>
        <dbReference type="ARBA" id="ARBA00022679"/>
    </source>
</evidence>
<dbReference type="PANTHER" id="PTHR12526">
    <property type="entry name" value="GLYCOSYLTRANSFERASE"/>
    <property type="match status" value="1"/>
</dbReference>
<keyword evidence="1" id="KW-0328">Glycosyltransferase</keyword>
<evidence type="ECO:0000259" key="3">
    <source>
        <dbReference type="Pfam" id="PF00534"/>
    </source>
</evidence>
<reference evidence="5" key="2">
    <citation type="submission" date="2020-07" db="EMBL/GenBank/DDBJ databases">
        <authorList>
            <person name="Yu X."/>
        </authorList>
    </citation>
    <scope>NUCLEOTIDE SEQUENCE [LARGE SCALE GENOMIC DNA]</scope>
    <source>
        <strain evidence="5">24T</strain>
    </source>
</reference>
<protein>
    <submittedName>
        <fullName evidence="5">Glycosyltransferase</fullName>
    </submittedName>
</protein>
<evidence type="ECO:0000313" key="5">
    <source>
        <dbReference type="EMBL" id="QLL10504.1"/>
    </source>
</evidence>
<feature type="domain" description="Glycosyltransferase subfamily 4-like N-terminal" evidence="4">
    <location>
        <begin position="7"/>
        <end position="163"/>
    </location>
</feature>
<dbReference type="KEGG" id="mgor:H0P51_26500"/>
<reference evidence="5" key="1">
    <citation type="submission" date="2020-07" db="EMBL/GenBank/DDBJ databases">
        <title>Description of Mycobacterium gordonae subsp. intergordonae subsp.nov. and Mycobacterium gordonae subsp. gordonae subsp. nov.</title>
        <authorList>
            <person name="Huang H."/>
        </authorList>
    </citation>
    <scope>NUCLEOTIDE SEQUENCE [LARGE SCALE GENOMIC DNA]</scope>
    <source>
        <strain evidence="5">24T</strain>
    </source>
</reference>
<evidence type="ECO:0000259" key="4">
    <source>
        <dbReference type="Pfam" id="PF13579"/>
    </source>
</evidence>
<gene>
    <name evidence="5" type="ORF">H0P51_26500</name>
</gene>
<dbReference type="InterPro" id="IPR028098">
    <property type="entry name" value="Glyco_trans_4-like_N"/>
</dbReference>
<dbReference type="Proteomes" id="UP000510682">
    <property type="component" value="Chromosome"/>
</dbReference>
<organism evidence="5 6">
    <name type="scientific">Mycobacterium vicinigordonae</name>
    <dbReference type="NCBI Taxonomy" id="1719132"/>
    <lineage>
        <taxon>Bacteria</taxon>
        <taxon>Bacillati</taxon>
        <taxon>Actinomycetota</taxon>
        <taxon>Actinomycetes</taxon>
        <taxon>Mycobacteriales</taxon>
        <taxon>Mycobacteriaceae</taxon>
        <taxon>Mycobacterium</taxon>
    </lineage>
</organism>
<dbReference type="GO" id="GO:0016757">
    <property type="term" value="F:glycosyltransferase activity"/>
    <property type="evidence" value="ECO:0007669"/>
    <property type="project" value="UniProtKB-KW"/>
</dbReference>
<name>A0A7D6E2G3_9MYCO</name>
<dbReference type="PANTHER" id="PTHR12526:SF635">
    <property type="entry name" value="GLYCOSYL TRANSFERASE GROUP 1"/>
    <property type="match status" value="1"/>
</dbReference>
<dbReference type="Pfam" id="PF00534">
    <property type="entry name" value="Glycos_transf_1"/>
    <property type="match status" value="1"/>
</dbReference>
<dbReference type="SUPFAM" id="SSF53756">
    <property type="entry name" value="UDP-Glycosyltransferase/glycogen phosphorylase"/>
    <property type="match status" value="1"/>
</dbReference>
<dbReference type="Gene3D" id="3.40.50.2000">
    <property type="entry name" value="Glycogen Phosphorylase B"/>
    <property type="match status" value="2"/>
</dbReference>
<keyword evidence="6" id="KW-1185">Reference proteome</keyword>
<dbReference type="EMBL" id="CP059165">
    <property type="protein sequence ID" value="QLL10504.1"/>
    <property type="molecule type" value="Genomic_DNA"/>
</dbReference>
<evidence type="ECO:0000313" key="6">
    <source>
        <dbReference type="Proteomes" id="UP000510682"/>
    </source>
</evidence>
<accession>A0A7D6E2G3</accession>
<keyword evidence="2 5" id="KW-0808">Transferase</keyword>
<dbReference type="Pfam" id="PF13579">
    <property type="entry name" value="Glyco_trans_4_4"/>
    <property type="match status" value="1"/>
</dbReference>
<proteinExistence type="predicted"/>
<evidence type="ECO:0000256" key="1">
    <source>
        <dbReference type="ARBA" id="ARBA00022676"/>
    </source>
</evidence>
<dbReference type="AlphaFoldDB" id="A0A7D6E2G3"/>
<dbReference type="InterPro" id="IPR001296">
    <property type="entry name" value="Glyco_trans_1"/>
</dbReference>
<sequence length="375" mass="40155">MGARVGAGLGEFCAALASQRHSVTVYPRQLDQFPPATEHPYRVMPAAVGPTGHVTPLDALPYISAWAALLDRAWSSNPPDIVHAFGWLGGLAAQLAARRNELRVVQSFYGMAATAGPTAETERVRLEPLLIRNASWVTGGSGSEVDALTRLRRKRAQLSVLSTGVDTERFSPAECRPTGSGLTRVLQLEPNAMPCSGFDKVIRFLPRLPEVELVLAQTSGADTAHSRDRAALKRLAGKLRVGDRVRFAGKVSGEELPTLLRSADVVVCTPQRAPRATTALQAMASGVVVVAAAVDALIDTVVNDVTGILVPPNKPQELFSAFKYLQTDRFPRESMGAAGRARAISRFTWDRVALDALGVYQHVTSSGSVKTKTTA</sequence>
<feature type="domain" description="Glycosyl transferase family 1" evidence="3">
    <location>
        <begin position="197"/>
        <end position="341"/>
    </location>
</feature>